<evidence type="ECO:0000256" key="1">
    <source>
        <dbReference type="SAM" id="MobiDB-lite"/>
    </source>
</evidence>
<dbReference type="OrthoDB" id="194358at2759"/>
<evidence type="ECO:0000313" key="3">
    <source>
        <dbReference type="Proteomes" id="UP000800036"/>
    </source>
</evidence>
<evidence type="ECO:0000313" key="2">
    <source>
        <dbReference type="EMBL" id="KAF1965273.1"/>
    </source>
</evidence>
<keyword evidence="3" id="KW-1185">Reference proteome</keyword>
<gene>
    <name evidence="2" type="ORF">BU23DRAFT_604288</name>
</gene>
<dbReference type="PROSITE" id="PS50330">
    <property type="entry name" value="UIM"/>
    <property type="match status" value="1"/>
</dbReference>
<dbReference type="AlphaFoldDB" id="A0A6A5UJ95"/>
<dbReference type="InterPro" id="IPR003903">
    <property type="entry name" value="UIM_dom"/>
</dbReference>
<feature type="region of interest" description="Disordered" evidence="1">
    <location>
        <begin position="200"/>
        <end position="264"/>
    </location>
</feature>
<feature type="compositionally biased region" description="Basic and acidic residues" evidence="1">
    <location>
        <begin position="215"/>
        <end position="226"/>
    </location>
</feature>
<accession>A0A6A5UJ95</accession>
<reference evidence="2" key="1">
    <citation type="journal article" date="2020" name="Stud. Mycol.">
        <title>101 Dothideomycetes genomes: a test case for predicting lifestyles and emergence of pathogens.</title>
        <authorList>
            <person name="Haridas S."/>
            <person name="Albert R."/>
            <person name="Binder M."/>
            <person name="Bloem J."/>
            <person name="Labutti K."/>
            <person name="Salamov A."/>
            <person name="Andreopoulos B."/>
            <person name="Baker S."/>
            <person name="Barry K."/>
            <person name="Bills G."/>
            <person name="Bluhm B."/>
            <person name="Cannon C."/>
            <person name="Castanera R."/>
            <person name="Culley D."/>
            <person name="Daum C."/>
            <person name="Ezra D."/>
            <person name="Gonzalez J."/>
            <person name="Henrissat B."/>
            <person name="Kuo A."/>
            <person name="Liang C."/>
            <person name="Lipzen A."/>
            <person name="Lutzoni F."/>
            <person name="Magnuson J."/>
            <person name="Mondo S."/>
            <person name="Nolan M."/>
            <person name="Ohm R."/>
            <person name="Pangilinan J."/>
            <person name="Park H.-J."/>
            <person name="Ramirez L."/>
            <person name="Alfaro M."/>
            <person name="Sun H."/>
            <person name="Tritt A."/>
            <person name="Yoshinaga Y."/>
            <person name="Zwiers L.-H."/>
            <person name="Turgeon B."/>
            <person name="Goodwin S."/>
            <person name="Spatafora J."/>
            <person name="Crous P."/>
            <person name="Grigoriev I."/>
        </authorList>
    </citation>
    <scope>NUCLEOTIDE SEQUENCE</scope>
    <source>
        <strain evidence="2">CBS 107.79</strain>
    </source>
</reference>
<protein>
    <submittedName>
        <fullName evidence="2">Uncharacterized protein</fullName>
    </submittedName>
</protein>
<proteinExistence type="predicted"/>
<feature type="compositionally biased region" description="Low complexity" evidence="1">
    <location>
        <begin position="247"/>
        <end position="261"/>
    </location>
</feature>
<dbReference type="EMBL" id="ML976765">
    <property type="protein sequence ID" value="KAF1965273.1"/>
    <property type="molecule type" value="Genomic_DNA"/>
</dbReference>
<dbReference type="Proteomes" id="UP000800036">
    <property type="component" value="Unassembled WGS sequence"/>
</dbReference>
<organism evidence="2 3">
    <name type="scientific">Bimuria novae-zelandiae CBS 107.79</name>
    <dbReference type="NCBI Taxonomy" id="1447943"/>
    <lineage>
        <taxon>Eukaryota</taxon>
        <taxon>Fungi</taxon>
        <taxon>Dikarya</taxon>
        <taxon>Ascomycota</taxon>
        <taxon>Pezizomycotina</taxon>
        <taxon>Dothideomycetes</taxon>
        <taxon>Pleosporomycetidae</taxon>
        <taxon>Pleosporales</taxon>
        <taxon>Massarineae</taxon>
        <taxon>Didymosphaeriaceae</taxon>
        <taxon>Bimuria</taxon>
    </lineage>
</organism>
<name>A0A6A5UJ95_9PLEO</name>
<sequence length="358" mass="39980">MWQSFRNDVVGSSSHTQAQRYTRLNPQVRFRTPKMDDKSQIDRLYDDVGGVLQKLNMHDKIVRIAYRLVASCFYFEKSGSPREVDDHFIIQGTIGCRFGKGSDNLRALGGYMQRHQLYSFQPYFKVQEVKQGDKAQTIKLTQEIISTMINTGYFSVGSIVIPVSKEVAFVSINLHLSDDKKKPHPFSGFPISGFPRSLADGETIKKTTSSSTSSESDRTSMAQKRESLRRKRTVRARFTDNPDRPVSTASTSGSSGTNSNTLFEFPESADGVSDWIRRRGEARRPPPKPVLNMDVGSQGVFELDGSPLSEVVVDEDEVGLAEAMARSQRAGMAALNRTGTGTDEDELQRVLMMSLIEK</sequence>